<dbReference type="Proteomes" id="UP001157126">
    <property type="component" value="Unassembled WGS sequence"/>
</dbReference>
<dbReference type="RefSeq" id="WP_284304448.1">
    <property type="nucleotide sequence ID" value="NZ_BSUO01000001.1"/>
</dbReference>
<sequence>MPTSPSRRARRRLASAVVVTAALAPLALAAPQADAAAAKKSARASVDLGRPGLPESRKVTRVESGVAVTSIVRGQKAATPATRGTTQNGPWRIKVATIDPKRAKGHLRTAIGADIARTEGVSVLGKWSKSPIAVNGSFFSAGRRTAPGDMVGVAVNGGTIISQPQRVAGHMGVLMDSRTKALRMDNYSWKSTITSDAGELFLDAVNTPVAVPKGCEQMTDAASCPISGPLVRFTPHYAGRTPSGVGAEVVFDRKGCVISARTTRGAKLSASQTSIQATGARAADLLRVAGSGCPTYQEKLFGSDRKQVELSRTTFGVAGRYQLVREGKIVAPTAKGSFFGRHPRTIIGRTAGGSVMLVTVDGRSTASVGVTLTEAARLAKSLGMVDAANLDGGGSTAMAVRGKLVNTPAGSRERSVGDAIILLP</sequence>
<dbReference type="PANTHER" id="PTHR40446">
    <property type="entry name" value="N-ACETYLGLUCOSAMINE-1-PHOSPHODIESTER ALPHA-N-ACETYLGLUCOSAMINIDASE"/>
    <property type="match status" value="1"/>
</dbReference>
<feature type="domain" description="Phosphodiester glycosidase" evidence="2">
    <location>
        <begin position="271"/>
        <end position="422"/>
    </location>
</feature>
<evidence type="ECO:0000313" key="4">
    <source>
        <dbReference type="Proteomes" id="UP001157126"/>
    </source>
</evidence>
<keyword evidence="1" id="KW-0732">Signal</keyword>
<evidence type="ECO:0000313" key="3">
    <source>
        <dbReference type="EMBL" id="GMA40810.1"/>
    </source>
</evidence>
<organism evidence="3 4">
    <name type="scientific">Mobilicoccus caccae</name>
    <dbReference type="NCBI Taxonomy" id="1859295"/>
    <lineage>
        <taxon>Bacteria</taxon>
        <taxon>Bacillati</taxon>
        <taxon>Actinomycetota</taxon>
        <taxon>Actinomycetes</taxon>
        <taxon>Micrococcales</taxon>
        <taxon>Dermatophilaceae</taxon>
        <taxon>Mobilicoccus</taxon>
    </lineage>
</organism>
<accession>A0ABQ6ISA2</accession>
<evidence type="ECO:0000256" key="1">
    <source>
        <dbReference type="SAM" id="SignalP"/>
    </source>
</evidence>
<dbReference type="Pfam" id="PF09992">
    <property type="entry name" value="NAGPA"/>
    <property type="match status" value="1"/>
</dbReference>
<comment type="caution">
    <text evidence="3">The sequence shown here is derived from an EMBL/GenBank/DDBJ whole genome shotgun (WGS) entry which is preliminary data.</text>
</comment>
<gene>
    <name evidence="3" type="ORF">GCM10025883_28550</name>
</gene>
<dbReference type="InterPro" id="IPR006311">
    <property type="entry name" value="TAT_signal"/>
</dbReference>
<dbReference type="InterPro" id="IPR018711">
    <property type="entry name" value="NAGPA"/>
</dbReference>
<dbReference type="PANTHER" id="PTHR40446:SF2">
    <property type="entry name" value="N-ACETYLGLUCOSAMINE-1-PHOSPHODIESTER ALPHA-N-ACETYLGLUCOSAMINIDASE"/>
    <property type="match status" value="1"/>
</dbReference>
<dbReference type="EMBL" id="BSUO01000001">
    <property type="protein sequence ID" value="GMA40810.1"/>
    <property type="molecule type" value="Genomic_DNA"/>
</dbReference>
<keyword evidence="4" id="KW-1185">Reference proteome</keyword>
<evidence type="ECO:0000259" key="2">
    <source>
        <dbReference type="Pfam" id="PF09992"/>
    </source>
</evidence>
<feature type="signal peptide" evidence="1">
    <location>
        <begin position="1"/>
        <end position="29"/>
    </location>
</feature>
<name>A0ABQ6ISA2_9MICO</name>
<proteinExistence type="predicted"/>
<feature type="chain" id="PRO_5045907560" description="Phosphodiester glycosidase domain-containing protein" evidence="1">
    <location>
        <begin position="30"/>
        <end position="424"/>
    </location>
</feature>
<dbReference type="PROSITE" id="PS51318">
    <property type="entry name" value="TAT"/>
    <property type="match status" value="1"/>
</dbReference>
<protein>
    <recommendedName>
        <fullName evidence="2">Phosphodiester glycosidase domain-containing protein</fullName>
    </recommendedName>
</protein>
<reference evidence="4" key="1">
    <citation type="journal article" date="2019" name="Int. J. Syst. Evol. Microbiol.">
        <title>The Global Catalogue of Microorganisms (GCM) 10K type strain sequencing project: providing services to taxonomists for standard genome sequencing and annotation.</title>
        <authorList>
            <consortium name="The Broad Institute Genomics Platform"/>
            <consortium name="The Broad Institute Genome Sequencing Center for Infectious Disease"/>
            <person name="Wu L."/>
            <person name="Ma J."/>
        </authorList>
    </citation>
    <scope>NUCLEOTIDE SEQUENCE [LARGE SCALE GENOMIC DNA]</scope>
    <source>
        <strain evidence="4">NBRC 113072</strain>
    </source>
</reference>